<name>A0A6M1R8Q5_9ACTN</name>
<protein>
    <submittedName>
        <fullName evidence="3">Alpha/beta hydrolase</fullName>
    </submittedName>
</protein>
<dbReference type="Proteomes" id="UP000483261">
    <property type="component" value="Unassembled WGS sequence"/>
</dbReference>
<evidence type="ECO:0000259" key="2">
    <source>
        <dbReference type="Pfam" id="PF00561"/>
    </source>
</evidence>
<dbReference type="RefSeq" id="WP_165111681.1">
    <property type="nucleotide sequence ID" value="NZ_JAALAA010000011.1"/>
</dbReference>
<feature type="region of interest" description="Disordered" evidence="1">
    <location>
        <begin position="177"/>
        <end position="196"/>
    </location>
</feature>
<sequence>MTKVTTGTIEAPGAVLTYDVHEPETPSEHRPLFVFGSPMAASGFEQLIRHFTDRTVITYDPRGAERSTLTPDGTVTGELHGEDMHRVVEASGLGLVDAFGSSGGAAFALHWIVRHPGDVHTLVAHEPPLSTILEDREMALRVSDDIVATYQREGYGPAMAKFIQLVMHTGPLPDDYLDRPAPDPAAFGLPTEDDGSRDDALLSRNLAMPPFEPDLDALRASSVRIVPATGAEWEGTLARRGGEALAAELGVEPEVFPGDHGGFAVSPMSPDNDPAAFAAKLREILDDA</sequence>
<evidence type="ECO:0000313" key="4">
    <source>
        <dbReference type="Proteomes" id="UP000483261"/>
    </source>
</evidence>
<gene>
    <name evidence="3" type="ORF">G5C66_14540</name>
</gene>
<comment type="caution">
    <text evidence="3">The sequence shown here is derived from an EMBL/GenBank/DDBJ whole genome shotgun (WGS) entry which is preliminary data.</text>
</comment>
<dbReference type="InterPro" id="IPR029058">
    <property type="entry name" value="AB_hydrolase_fold"/>
</dbReference>
<dbReference type="AlphaFoldDB" id="A0A6M1R8Q5"/>
<reference evidence="3 4" key="1">
    <citation type="submission" date="2020-02" db="EMBL/GenBank/DDBJ databases">
        <title>Whole-genome analyses of novel actinobacteria.</title>
        <authorList>
            <person name="Sahin N."/>
        </authorList>
    </citation>
    <scope>NUCLEOTIDE SEQUENCE [LARGE SCALE GENOMIC DNA]</scope>
    <source>
        <strain evidence="3 4">KC13</strain>
    </source>
</reference>
<dbReference type="EMBL" id="JAALAA010000011">
    <property type="protein sequence ID" value="NGN93958.1"/>
    <property type="molecule type" value="Genomic_DNA"/>
</dbReference>
<accession>A0A6M1R8Q5</accession>
<evidence type="ECO:0000256" key="1">
    <source>
        <dbReference type="SAM" id="MobiDB-lite"/>
    </source>
</evidence>
<dbReference type="Gene3D" id="3.40.50.1820">
    <property type="entry name" value="alpha/beta hydrolase"/>
    <property type="match status" value="1"/>
</dbReference>
<organism evidence="3 4">
    <name type="scientific">Nocardioides turkmenicus</name>
    <dbReference type="NCBI Taxonomy" id="2711220"/>
    <lineage>
        <taxon>Bacteria</taxon>
        <taxon>Bacillati</taxon>
        <taxon>Actinomycetota</taxon>
        <taxon>Actinomycetes</taxon>
        <taxon>Propionibacteriales</taxon>
        <taxon>Nocardioidaceae</taxon>
        <taxon>Nocardioides</taxon>
    </lineage>
</organism>
<feature type="domain" description="AB hydrolase-1" evidence="2">
    <location>
        <begin position="39"/>
        <end position="143"/>
    </location>
</feature>
<dbReference type="GO" id="GO:0016787">
    <property type="term" value="F:hydrolase activity"/>
    <property type="evidence" value="ECO:0007669"/>
    <property type="project" value="UniProtKB-KW"/>
</dbReference>
<evidence type="ECO:0000313" key="3">
    <source>
        <dbReference type="EMBL" id="NGN93958.1"/>
    </source>
</evidence>
<keyword evidence="3" id="KW-0378">Hydrolase</keyword>
<dbReference type="SUPFAM" id="SSF53474">
    <property type="entry name" value="alpha/beta-Hydrolases"/>
    <property type="match status" value="1"/>
</dbReference>
<proteinExistence type="predicted"/>
<dbReference type="InterPro" id="IPR000073">
    <property type="entry name" value="AB_hydrolase_1"/>
</dbReference>
<dbReference type="Pfam" id="PF00561">
    <property type="entry name" value="Abhydrolase_1"/>
    <property type="match status" value="1"/>
</dbReference>
<keyword evidence="4" id="KW-1185">Reference proteome</keyword>